<dbReference type="Gene3D" id="3.40.50.300">
    <property type="entry name" value="P-loop containing nucleotide triphosphate hydrolases"/>
    <property type="match status" value="2"/>
</dbReference>
<dbReference type="Proteomes" id="UP000035721">
    <property type="component" value="Unassembled WGS sequence"/>
</dbReference>
<name>A0A077LWM3_9MICO</name>
<dbReference type="InterPro" id="IPR003593">
    <property type="entry name" value="AAA+_ATPase"/>
</dbReference>
<feature type="region of interest" description="Disordered" evidence="9">
    <location>
        <begin position="316"/>
        <end position="340"/>
    </location>
</feature>
<comment type="caution">
    <text evidence="12">The sequence shown here is derived from an EMBL/GenBank/DDBJ whole genome shotgun (WGS) entry which is preliminary data.</text>
</comment>
<dbReference type="InterPro" id="IPR055369">
    <property type="entry name" value="WH2_Lhr"/>
</dbReference>
<accession>A0A077LWM3</accession>
<dbReference type="EC" id="3.6.1.-" evidence="12"/>
<evidence type="ECO:0000256" key="3">
    <source>
        <dbReference type="ARBA" id="ARBA00022801"/>
    </source>
</evidence>
<evidence type="ECO:0000256" key="1">
    <source>
        <dbReference type="ARBA" id="ARBA00022741"/>
    </source>
</evidence>
<dbReference type="InterPro" id="IPR055368">
    <property type="entry name" value="WH3_Lhr"/>
</dbReference>
<feature type="domain" description="Helicase ATP-binding" evidence="10">
    <location>
        <begin position="35"/>
        <end position="228"/>
    </location>
</feature>
<keyword evidence="4 12" id="KW-0347">Helicase</keyword>
<feature type="domain" description="Helicase C-terminal" evidence="11">
    <location>
        <begin position="274"/>
        <end position="466"/>
    </location>
</feature>
<dbReference type="GO" id="GO:0006281">
    <property type="term" value="P:DNA repair"/>
    <property type="evidence" value="ECO:0007669"/>
    <property type="project" value="UniProtKB-KW"/>
</dbReference>
<sequence>MGDLMTDVLDRFSPATQAWFRGSFSEPTAAQEGAWEAISSGHHTLVVAPTGSGKTLSAFLWALDRLAHEGPAADPRRRCRVLYVSPMKALAVDVERNLRSPLVGIGHAADRLGLPRPDITVGVRSGDTPADERRAFARRPTDVLITTPESLFLMLTSSVREALTGVETVILDEVHAVAGTKRGAHLAVSLERLDALLDAPAQRIGLSATVRPVEEVARFLAGGRPVEIVQPPSAKRWDLQVVVPVPDLSALGETTGDLSGPAAGPERRSSIWPHVEERIVDLVADHRSTLVFANSRRLAERLTTRLNEIWDERLAQAADPEDADTQSRHTGTSGGRTPAQVMAQSGQSTGAPAVLARAHHGSVSKEQRADIEEALKAGRLPAVVATSSLELGIDMGAVDLVVQVESPPSVASGLQRVGRAGHQVGAVSHGVMFPKFRGDLVQTAVVAERMRAGAIEALHVPSNPLDVLAQQIVAMCALDEWTVEEVEALVRRTASFATLTRGTLEAVLDMLAGKYPSDEFAELRPRLVWDRIAGTLTGRRGAQRLAVTSGGTIPDRGLYAVFLASGDGPGRRVGELDEEMVYESRVGDTFTLGTSTWRIEDITHDRVLVTPAPGVPGRLPFWIGDALGRPAELGAAVGGFVREVVSLPAPEATRRLLAAGLDQWAADNLVAYLQEQREATGRVPDDRTVVVERFRDELGDWRVAIHTPYGAQVHAPWALAVSARLQERFGVDVQAAHSDDGIVLRLPDVELWGEGDGRDGSGAGPELLDLVVLDPDEVHDLVTEQIGGSALFAARFRECAARALLLPRRRPDKRQPLWQQRQRAAQLLQVAAQYPTFPIVLEAVRECLQDVFDVPALTDLMRRVGSREVTVVEVESREPSPFARSLLFGYVAQFLYEGDSPLAERRAAALSLDPGLLAELLGRGDAMSLRDLLDPAEVTRTERELQRLVPERACRDAEDVADLLRALGPLPLDAVVARCVDGTTSTAAGSMLVDLEAARRVIRVRIAGEERFAAIEDAARLRDALGAQLPVGIAAAFLEPVADPLGDLMARYARTHGPFTTHDVSAWWGVGVAVATDALRRLVATGRLVEGELLPAQLTQVHSSTELCDAEVLRLLRRRSLAALRSEVEPVTGRDFARFLPRWQGVGGSLRGVDGLVRAVEQLSGARVPASALESLVLPARVADYSPALLDEAMSSGIVLWQGNGSLAGDDGWVSLHLADTAHLTLAPPAADVDDAGHAVLDALGGGGAYFFRTLVEAVGAPGDVPLVDTLWELVWSGHVTGDTLAPLRALVAQGRTAHRRSRSGPTASRYAGRRGSLGAFGGLSTGRIQARSSGRTSAAGLATPPTAVGRWSLLPAVEIDPTVLAYATAELLLDRYGVLTRGSVVAEDIEGGFAALYRVLAAAEESGRVRRGYFVDGLGASQFATGGAVDRLRATSRSLSSEPEAREQETPRWDVTSTESTSRGSRSRGIAPPDAAPWDRAQESAPGTATGRGIPRDTRRPATTTLVLAASDPANPYGAALPWPDRAGLAGSHPDTASGARGTVTLRGTNGRGGSLAGRAEDSPAVGAARAAGPGRTGSGEPQEARVRGHQPSRKAGALVVLVDGELVLYVERGGRTLLSWTKDPEPLQSSADALALAVRDGALGRLTVEKADGSSVLGSDEPLAAALAAAGFHTTPRGLRLRR</sequence>
<dbReference type="SMART" id="SM00487">
    <property type="entry name" value="DEXDc"/>
    <property type="match status" value="1"/>
</dbReference>
<keyword evidence="5" id="KW-0067">ATP-binding</keyword>
<dbReference type="EMBL" id="CAJB01000024">
    <property type="protein sequence ID" value="CCH76320.1"/>
    <property type="molecule type" value="Genomic_DNA"/>
</dbReference>
<dbReference type="PROSITE" id="PS51192">
    <property type="entry name" value="HELICASE_ATP_BIND_1"/>
    <property type="match status" value="1"/>
</dbReference>
<keyword evidence="2" id="KW-0227">DNA damage</keyword>
<keyword evidence="7" id="KW-0234">DNA repair</keyword>
<dbReference type="GO" id="GO:0005524">
    <property type="term" value="F:ATP binding"/>
    <property type="evidence" value="ECO:0007669"/>
    <property type="project" value="UniProtKB-KW"/>
</dbReference>
<evidence type="ECO:0000256" key="5">
    <source>
        <dbReference type="ARBA" id="ARBA00022840"/>
    </source>
</evidence>
<dbReference type="Pfam" id="PF08494">
    <property type="entry name" value="DEAD_assoc"/>
    <property type="match status" value="1"/>
</dbReference>
<feature type="region of interest" description="Disordered" evidence="9">
    <location>
        <begin position="1296"/>
        <end position="1316"/>
    </location>
</feature>
<feature type="compositionally biased region" description="Low complexity" evidence="9">
    <location>
        <begin position="1564"/>
        <end position="1575"/>
    </location>
</feature>
<dbReference type="PANTHER" id="PTHR47962:SF5">
    <property type="entry name" value="ATP-DEPENDENT HELICASE LHR-RELATED"/>
    <property type="match status" value="1"/>
</dbReference>
<keyword evidence="3 12" id="KW-0378">Hydrolase</keyword>
<dbReference type="GO" id="GO:0003677">
    <property type="term" value="F:DNA binding"/>
    <property type="evidence" value="ECO:0007669"/>
    <property type="project" value="UniProtKB-KW"/>
</dbReference>
<feature type="compositionally biased region" description="Low complexity" evidence="9">
    <location>
        <begin position="1457"/>
        <end position="1470"/>
    </location>
</feature>
<keyword evidence="13" id="KW-1185">Reference proteome</keyword>
<dbReference type="Pfam" id="PF00271">
    <property type="entry name" value="Helicase_C"/>
    <property type="match status" value="1"/>
</dbReference>
<evidence type="ECO:0000256" key="6">
    <source>
        <dbReference type="ARBA" id="ARBA00023125"/>
    </source>
</evidence>
<dbReference type="InterPro" id="IPR027417">
    <property type="entry name" value="P-loop_NTPase"/>
</dbReference>
<dbReference type="Pfam" id="PF23234">
    <property type="entry name" value="WHD_4th_Lhr"/>
    <property type="match status" value="1"/>
</dbReference>
<evidence type="ECO:0000259" key="11">
    <source>
        <dbReference type="PROSITE" id="PS51194"/>
    </source>
</evidence>
<keyword evidence="8" id="KW-0413">Isomerase</keyword>
<dbReference type="InterPro" id="IPR013701">
    <property type="entry name" value="Lhr-like_DEAD/DEAH_assoc"/>
</dbReference>
<evidence type="ECO:0000256" key="8">
    <source>
        <dbReference type="ARBA" id="ARBA00023235"/>
    </source>
</evidence>
<dbReference type="CDD" id="cd18796">
    <property type="entry name" value="SF2_C_LHR"/>
    <property type="match status" value="1"/>
</dbReference>
<feature type="region of interest" description="Disordered" evidence="9">
    <location>
        <begin position="1526"/>
        <end position="1593"/>
    </location>
</feature>
<organism evidence="12 13">
    <name type="scientific">Nostocoides japonicum T1-X7</name>
    <dbReference type="NCBI Taxonomy" id="1194083"/>
    <lineage>
        <taxon>Bacteria</taxon>
        <taxon>Bacillati</taxon>
        <taxon>Actinomycetota</taxon>
        <taxon>Actinomycetes</taxon>
        <taxon>Micrococcales</taxon>
        <taxon>Intrasporangiaceae</taxon>
        <taxon>Nostocoides</taxon>
    </lineage>
</organism>
<proteinExistence type="predicted"/>
<dbReference type="SUPFAM" id="SSF52540">
    <property type="entry name" value="P-loop containing nucleoside triphosphate hydrolases"/>
    <property type="match status" value="1"/>
</dbReference>
<evidence type="ECO:0000256" key="4">
    <source>
        <dbReference type="ARBA" id="ARBA00022806"/>
    </source>
</evidence>
<feature type="compositionally biased region" description="Basic and acidic residues" evidence="9">
    <location>
        <begin position="1444"/>
        <end position="1453"/>
    </location>
</feature>
<dbReference type="GO" id="GO:0004386">
    <property type="term" value="F:helicase activity"/>
    <property type="evidence" value="ECO:0007669"/>
    <property type="project" value="UniProtKB-KW"/>
</dbReference>
<dbReference type="Pfam" id="PF00270">
    <property type="entry name" value="DEAD"/>
    <property type="match status" value="1"/>
</dbReference>
<dbReference type="InterPro" id="IPR055367">
    <property type="entry name" value="WH4_Lhr"/>
</dbReference>
<keyword evidence="1" id="KW-0547">Nucleotide-binding</keyword>
<dbReference type="InterPro" id="IPR014001">
    <property type="entry name" value="Helicase_ATP-bd"/>
</dbReference>
<dbReference type="SMART" id="SM00382">
    <property type="entry name" value="AAA"/>
    <property type="match status" value="1"/>
</dbReference>
<dbReference type="InterPro" id="IPR045628">
    <property type="entry name" value="Lhr_WH_dom"/>
</dbReference>
<reference evidence="12 13" key="1">
    <citation type="journal article" date="2013" name="ISME J.">
        <title>A metabolic model for members of the genus Tetrasphaera involved in enhanced biological phosphorus removal.</title>
        <authorList>
            <person name="Kristiansen R."/>
            <person name="Nguyen H.T.T."/>
            <person name="Saunders A.M."/>
            <person name="Nielsen J.L."/>
            <person name="Wimmer R."/>
            <person name="Le V.Q."/>
            <person name="McIlroy S.J."/>
            <person name="Petrovski S."/>
            <person name="Seviour R.J."/>
            <person name="Calteau A."/>
            <person name="Nielsen K.L."/>
            <person name="Nielsen P.H."/>
        </authorList>
    </citation>
    <scope>NUCLEOTIDE SEQUENCE [LARGE SCALE GENOMIC DNA]</scope>
    <source>
        <strain evidence="12 13">T1-X7</strain>
    </source>
</reference>
<keyword evidence="6" id="KW-0238">DNA-binding</keyword>
<evidence type="ECO:0000256" key="9">
    <source>
        <dbReference type="SAM" id="MobiDB-lite"/>
    </source>
</evidence>
<evidence type="ECO:0000313" key="13">
    <source>
        <dbReference type="Proteomes" id="UP000035721"/>
    </source>
</evidence>
<evidence type="ECO:0000256" key="2">
    <source>
        <dbReference type="ARBA" id="ARBA00022763"/>
    </source>
</evidence>
<dbReference type="GO" id="GO:0016887">
    <property type="term" value="F:ATP hydrolysis activity"/>
    <property type="evidence" value="ECO:0007669"/>
    <property type="project" value="TreeGrafter"/>
</dbReference>
<gene>
    <name evidence="12" type="primary">lhr</name>
    <name evidence="12" type="ORF">BN12_120002</name>
</gene>
<dbReference type="InterPro" id="IPR011545">
    <property type="entry name" value="DEAD/DEAH_box_helicase_dom"/>
</dbReference>
<dbReference type="STRING" id="1194083.BN12_120002"/>
<dbReference type="InterPro" id="IPR052511">
    <property type="entry name" value="ATP-dep_Helicase"/>
</dbReference>
<dbReference type="Pfam" id="PF23235">
    <property type="entry name" value="WHD_3rd_Lhr"/>
    <property type="match status" value="1"/>
</dbReference>
<dbReference type="SMART" id="SM00490">
    <property type="entry name" value="HELICc"/>
    <property type="match status" value="1"/>
</dbReference>
<evidence type="ECO:0000259" key="10">
    <source>
        <dbReference type="PROSITE" id="PS51192"/>
    </source>
</evidence>
<dbReference type="PROSITE" id="PS51194">
    <property type="entry name" value="HELICASE_CTER"/>
    <property type="match status" value="1"/>
</dbReference>
<dbReference type="InterPro" id="IPR001650">
    <property type="entry name" value="Helicase_C-like"/>
</dbReference>
<protein>
    <submittedName>
        <fullName evidence="12">Putative ATP-dependent helicase lhr</fullName>
        <ecNumber evidence="12">3.6.1.-</ecNumber>
    </submittedName>
</protein>
<dbReference type="NCBIfam" id="NF007284">
    <property type="entry name" value="PRK09751.1"/>
    <property type="match status" value="1"/>
</dbReference>
<evidence type="ECO:0000313" key="12">
    <source>
        <dbReference type="EMBL" id="CCH76320.1"/>
    </source>
</evidence>
<dbReference type="Pfam" id="PF19306">
    <property type="entry name" value="WHD_Lhr"/>
    <property type="match status" value="1"/>
</dbReference>
<dbReference type="Pfam" id="PF23236">
    <property type="entry name" value="WHD_2nd_Lhr"/>
    <property type="match status" value="1"/>
</dbReference>
<dbReference type="PANTHER" id="PTHR47962">
    <property type="entry name" value="ATP-DEPENDENT HELICASE LHR-RELATED-RELATED"/>
    <property type="match status" value="1"/>
</dbReference>
<feature type="region of interest" description="Disordered" evidence="9">
    <location>
        <begin position="1432"/>
        <end position="1501"/>
    </location>
</feature>
<evidence type="ECO:0000256" key="7">
    <source>
        <dbReference type="ARBA" id="ARBA00023204"/>
    </source>
</evidence>